<dbReference type="EMBL" id="KZ824945">
    <property type="protein sequence ID" value="RAH72178.1"/>
    <property type="molecule type" value="Genomic_DNA"/>
</dbReference>
<proteinExistence type="predicted"/>
<accession>A0ACD1HF42</accession>
<evidence type="ECO:0000313" key="2">
    <source>
        <dbReference type="Proteomes" id="UP000249661"/>
    </source>
</evidence>
<sequence>MATRSSFRKFPKLPAELRLKIWEEALPELIEQPLYFYSQRQRQTTHAYDTLAAVVPQSIDVQHGQVRPRTVELPHLFVNWEARGTALCWVGKQDAETLSSWMRPKQSPSHHHHHHHHILVRPFSPETDTLYVSAELWDGFIQEKRKTESVPGYREVGGVVAREPTFIAFPAPERALRSVAVAMRLLQEHPGSLVGAFFRWRGVKVVYLVVHEQGDDERQFESDAMEGKQPWRFEVSEATLKGRWVPASREMEWEASGSSNNNNNNQENDSDLEKLSTVMLGTQPSLTALFREWNPSVHRDFRVQLIRVAIQRT</sequence>
<organism evidence="1 2">
    <name type="scientific">Aspergillus aculeatinus CBS 121060</name>
    <dbReference type="NCBI Taxonomy" id="1448322"/>
    <lineage>
        <taxon>Eukaryota</taxon>
        <taxon>Fungi</taxon>
        <taxon>Dikarya</taxon>
        <taxon>Ascomycota</taxon>
        <taxon>Pezizomycotina</taxon>
        <taxon>Eurotiomycetes</taxon>
        <taxon>Eurotiomycetidae</taxon>
        <taxon>Eurotiales</taxon>
        <taxon>Aspergillaceae</taxon>
        <taxon>Aspergillus</taxon>
        <taxon>Aspergillus subgen. Circumdati</taxon>
    </lineage>
</organism>
<dbReference type="Proteomes" id="UP000249661">
    <property type="component" value="Unassembled WGS sequence"/>
</dbReference>
<gene>
    <name evidence="1" type="ORF">BO66DRAFT_427420</name>
</gene>
<name>A0ACD1HF42_9EURO</name>
<keyword evidence="2" id="KW-1185">Reference proteome</keyword>
<evidence type="ECO:0000313" key="1">
    <source>
        <dbReference type="EMBL" id="RAH72178.1"/>
    </source>
</evidence>
<reference evidence="1" key="1">
    <citation type="submission" date="2018-02" db="EMBL/GenBank/DDBJ databases">
        <title>The genomes of Aspergillus section Nigri reveals drivers in fungal speciation.</title>
        <authorList>
            <consortium name="DOE Joint Genome Institute"/>
            <person name="Vesth T.C."/>
            <person name="Nybo J."/>
            <person name="Theobald S."/>
            <person name="Brandl J."/>
            <person name="Frisvad J.C."/>
            <person name="Nielsen K.F."/>
            <person name="Lyhne E.K."/>
            <person name="Kogle M.E."/>
            <person name="Kuo A."/>
            <person name="Riley R."/>
            <person name="Clum A."/>
            <person name="Nolan M."/>
            <person name="Lipzen A."/>
            <person name="Salamov A."/>
            <person name="Henrissat B."/>
            <person name="Wiebenga A."/>
            <person name="De vries R.P."/>
            <person name="Grigoriev I.V."/>
            <person name="Mortensen U.H."/>
            <person name="Andersen M.R."/>
            <person name="Baker S.E."/>
        </authorList>
    </citation>
    <scope>NUCLEOTIDE SEQUENCE</scope>
    <source>
        <strain evidence="1">CBS 121060</strain>
    </source>
</reference>
<protein>
    <submittedName>
        <fullName evidence="1">Uncharacterized protein</fullName>
    </submittedName>
</protein>